<accession>A0A4R8QM45</accession>
<evidence type="ECO:0000313" key="4">
    <source>
        <dbReference type="Proteomes" id="UP000295703"/>
    </source>
</evidence>
<proteinExistence type="predicted"/>
<keyword evidence="4" id="KW-1185">Reference proteome</keyword>
<evidence type="ECO:0000259" key="2">
    <source>
        <dbReference type="Pfam" id="PF00082"/>
    </source>
</evidence>
<dbReference type="GO" id="GO:0006508">
    <property type="term" value="P:proteolysis"/>
    <property type="evidence" value="ECO:0007669"/>
    <property type="project" value="InterPro"/>
</dbReference>
<reference evidence="3 4" key="1">
    <citation type="submission" date="2018-12" db="EMBL/GenBank/DDBJ databases">
        <title>Genome sequence and assembly of Colletotrichum trifolii.</title>
        <authorList>
            <person name="Gan P."/>
            <person name="Shirasu K."/>
        </authorList>
    </citation>
    <scope>NUCLEOTIDE SEQUENCE [LARGE SCALE GENOMIC DNA]</scope>
    <source>
        <strain evidence="3 4">543-2</strain>
    </source>
</reference>
<feature type="region of interest" description="Disordered" evidence="1">
    <location>
        <begin position="39"/>
        <end position="71"/>
    </location>
</feature>
<feature type="domain" description="Peptidase S8/S53" evidence="2">
    <location>
        <begin position="525"/>
        <end position="748"/>
    </location>
</feature>
<dbReference type="Gene3D" id="3.40.50.200">
    <property type="entry name" value="Peptidase S8/S53 domain"/>
    <property type="match status" value="1"/>
</dbReference>
<dbReference type="Proteomes" id="UP000295703">
    <property type="component" value="Unassembled WGS sequence"/>
</dbReference>
<dbReference type="STRING" id="5466.A0A4R8QM45"/>
<comment type="caution">
    <text evidence="3">The sequence shown here is derived from an EMBL/GenBank/DDBJ whole genome shotgun (WGS) entry which is preliminary data.</text>
</comment>
<dbReference type="InterPro" id="IPR036852">
    <property type="entry name" value="Peptidase_S8/S53_dom_sf"/>
</dbReference>
<feature type="compositionally biased region" description="Polar residues" evidence="1">
    <location>
        <begin position="1"/>
        <end position="13"/>
    </location>
</feature>
<sequence>MAFSDNNELWNSSEDYDGEQDEYEPPAEDATFFAFDLKPEGDPGGYHVRNKPGEKQRRLASRISSGPRKRPAYDVNATARAIIHGTVDDVSQEPATLLVYDVHFFARRPRRIKAATISFEFKPQIGAKKLGPTVSQMAPFGEHSIWHSTEMVTKTIGGDAGISGGVGATVGANLSSEKSTEKTVTYAAHIIGHNPPNDWGDCLWAQWSLEENRSQKGGVVRIFRACILLTRDVGDEEFLLFPTLRVTPDTNSQIRDLVSFRREDEAIIMVPSSDPVNDLNVDLAKEKRNLGIPNMHMMEEYPENDELDLVQSTEGLPSPTFEHPDSMDTQEKSWRNLSLEEQCTDVLGLLSRNQRQWSADVTSGIPALELYKKNALREGIDSLDRTAPTALHILAKRPQDFQKVPSSTQEQMMRSLLDFREQNLLEMRKDRVESQPLFLELAIAYDNSDFITCVEHCMEHINLYWSGSQAVLRGWDSDEGIPRLATRGKLKSVTVHATPHDWVETMDKFRAALISLPDIKTDLVKRVKVALVDDGINLGNLHMYNGNVKVTGLSFFPREYGSENPWHCSNTGHGTILANMIVRVNPRVHLCVLRVHDVATRDGSRNIFARSAARAIKSAVEQDVDVICMSWTIKTRIERSTAQLRGDGREISTADKEKPELTDMQRLEKAIDAAKEAGILMFCSASDDIMASAMDTLPYRKQPDYIFRIGAAQSLGQQDPHSEDVKRIDYFFPGHQVAEARNPRSNQAVEYHDGSLAHYSYEKRKARGVSGRNPYEGLDRALREQASMKMALDNIKKNHSPGHEKFLPVWNVFS</sequence>
<feature type="region of interest" description="Disordered" evidence="1">
    <location>
        <begin position="1"/>
        <end position="25"/>
    </location>
</feature>
<name>A0A4R8QM45_COLTR</name>
<feature type="compositionally biased region" description="Acidic residues" evidence="1">
    <location>
        <begin position="14"/>
        <end position="25"/>
    </location>
</feature>
<dbReference type="GO" id="GO:0004252">
    <property type="term" value="F:serine-type endopeptidase activity"/>
    <property type="evidence" value="ECO:0007669"/>
    <property type="project" value="InterPro"/>
</dbReference>
<organism evidence="3 4">
    <name type="scientific">Colletotrichum trifolii</name>
    <dbReference type="NCBI Taxonomy" id="5466"/>
    <lineage>
        <taxon>Eukaryota</taxon>
        <taxon>Fungi</taxon>
        <taxon>Dikarya</taxon>
        <taxon>Ascomycota</taxon>
        <taxon>Pezizomycotina</taxon>
        <taxon>Sordariomycetes</taxon>
        <taxon>Hypocreomycetidae</taxon>
        <taxon>Glomerellales</taxon>
        <taxon>Glomerellaceae</taxon>
        <taxon>Colletotrichum</taxon>
        <taxon>Colletotrichum orbiculare species complex</taxon>
    </lineage>
</organism>
<dbReference type="InterPro" id="IPR000209">
    <property type="entry name" value="Peptidase_S8/S53_dom"/>
</dbReference>
<dbReference type="Pfam" id="PF00082">
    <property type="entry name" value="Peptidase_S8"/>
    <property type="match status" value="1"/>
</dbReference>
<dbReference type="AlphaFoldDB" id="A0A4R8QM45"/>
<dbReference type="SUPFAM" id="SSF52743">
    <property type="entry name" value="Subtilisin-like"/>
    <property type="match status" value="1"/>
</dbReference>
<gene>
    <name evidence="3" type="ORF">CTRI78_v010394</name>
</gene>
<evidence type="ECO:0000313" key="3">
    <source>
        <dbReference type="EMBL" id="TDZ40121.1"/>
    </source>
</evidence>
<protein>
    <recommendedName>
        <fullName evidence="2">Peptidase S8/S53 domain-containing protein</fullName>
    </recommendedName>
</protein>
<evidence type="ECO:0000256" key="1">
    <source>
        <dbReference type="SAM" id="MobiDB-lite"/>
    </source>
</evidence>
<dbReference type="EMBL" id="RYZW01000165">
    <property type="protein sequence ID" value="TDZ40121.1"/>
    <property type="molecule type" value="Genomic_DNA"/>
</dbReference>